<name>A0ABR0RNE4_9EURO</name>
<dbReference type="RefSeq" id="XP_064729694.1">
    <property type="nucleotide sequence ID" value="XM_064873972.1"/>
</dbReference>
<reference evidence="1 2" key="1">
    <citation type="journal article" date="2023" name="Res Sq">
        <title>Genomic and morphological characterization of Knufia obscura isolated from the Mars 2020 spacecraft assembly facility.</title>
        <authorList>
            <person name="Chander A.M."/>
            <person name="Teixeira M.M."/>
            <person name="Singh N.K."/>
            <person name="Williams M.P."/>
            <person name="Parker C.W."/>
            <person name="Leo P."/>
            <person name="Stajich J.E."/>
            <person name="Torok T."/>
            <person name="Tighe S."/>
            <person name="Mason C.E."/>
            <person name="Venkateswaran K."/>
        </authorList>
    </citation>
    <scope>NUCLEOTIDE SEQUENCE [LARGE SCALE GENOMIC DNA]</scope>
    <source>
        <strain evidence="1 2">CCFEE 5817</strain>
    </source>
</reference>
<organism evidence="1 2">
    <name type="scientific">Knufia obscura</name>
    <dbReference type="NCBI Taxonomy" id="1635080"/>
    <lineage>
        <taxon>Eukaryota</taxon>
        <taxon>Fungi</taxon>
        <taxon>Dikarya</taxon>
        <taxon>Ascomycota</taxon>
        <taxon>Pezizomycotina</taxon>
        <taxon>Eurotiomycetes</taxon>
        <taxon>Chaetothyriomycetidae</taxon>
        <taxon>Chaetothyriales</taxon>
        <taxon>Trichomeriaceae</taxon>
        <taxon>Knufia</taxon>
    </lineage>
</organism>
<gene>
    <name evidence="1" type="ORF">PMZ80_005552</name>
</gene>
<keyword evidence="2" id="KW-1185">Reference proteome</keyword>
<proteinExistence type="predicted"/>
<dbReference type="GeneID" id="89999001"/>
<evidence type="ECO:0008006" key="3">
    <source>
        <dbReference type="Google" id="ProtNLM"/>
    </source>
</evidence>
<dbReference type="EMBL" id="JAVHJV010000006">
    <property type="protein sequence ID" value="KAK5941604.1"/>
    <property type="molecule type" value="Genomic_DNA"/>
</dbReference>
<accession>A0ABR0RNE4</accession>
<evidence type="ECO:0000313" key="1">
    <source>
        <dbReference type="EMBL" id="KAK5941604.1"/>
    </source>
</evidence>
<evidence type="ECO:0000313" key="2">
    <source>
        <dbReference type="Proteomes" id="UP001334248"/>
    </source>
</evidence>
<protein>
    <recommendedName>
        <fullName evidence="3">F-box domain-containing protein</fullName>
    </recommendedName>
</protein>
<comment type="caution">
    <text evidence="1">The sequence shown here is derived from an EMBL/GenBank/DDBJ whole genome shotgun (WGS) entry which is preliminary data.</text>
</comment>
<dbReference type="Proteomes" id="UP001334248">
    <property type="component" value="Unassembled WGS sequence"/>
</dbReference>
<sequence>MTDNTNPNIATPTTHINSLPPEILRLIIAHMNLLGVIDFDSINGPRSLIPDCSTNNTTYLSDLVQPSGSTSNITTIQKSILFFTSNIDHSVFHAMQVCRY</sequence>